<feature type="binding site" evidence="11">
    <location>
        <position position="78"/>
    </location>
    <ligand>
        <name>Fe cation</name>
        <dbReference type="ChEBI" id="CHEBI:24875"/>
        <label>1</label>
    </ligand>
</feature>
<evidence type="ECO:0000256" key="2">
    <source>
        <dbReference type="ARBA" id="ARBA00008749"/>
    </source>
</evidence>
<evidence type="ECO:0000256" key="1">
    <source>
        <dbReference type="ARBA" id="ARBA00001954"/>
    </source>
</evidence>
<dbReference type="PANTHER" id="PTHR31155:SF9">
    <property type="entry name" value="STEAROYL-[ACYL-CARRIER-PROTEIN] 9-DESATURASE 7, CHLOROPLASTIC"/>
    <property type="match status" value="1"/>
</dbReference>
<dbReference type="Gene3D" id="1.10.620.20">
    <property type="entry name" value="Ribonucleotide Reductase, subunit A"/>
    <property type="match status" value="1"/>
</dbReference>
<dbReference type="RefSeq" id="WP_082213061.1">
    <property type="nucleotide sequence ID" value="NZ_FUZA01000001.1"/>
</dbReference>
<dbReference type="GO" id="GO:0046872">
    <property type="term" value="F:metal ion binding"/>
    <property type="evidence" value="ECO:0007669"/>
    <property type="project" value="UniProtKB-KW"/>
</dbReference>
<dbReference type="OrthoDB" id="9772881at2"/>
<evidence type="ECO:0000256" key="4">
    <source>
        <dbReference type="ARBA" id="ARBA00022516"/>
    </source>
</evidence>
<dbReference type="SUPFAM" id="SSF47240">
    <property type="entry name" value="Ferritin-like"/>
    <property type="match status" value="1"/>
</dbReference>
<dbReference type="PANTHER" id="PTHR31155">
    <property type="entry name" value="ACYL- ACYL-CARRIER-PROTEIN DESATURASE-RELATED"/>
    <property type="match status" value="1"/>
</dbReference>
<evidence type="ECO:0000313" key="13">
    <source>
        <dbReference type="Proteomes" id="UP000190897"/>
    </source>
</evidence>
<accession>A0A1T5BN87</accession>
<dbReference type="EMBL" id="FUZA01000001">
    <property type="protein sequence ID" value="SKB48742.1"/>
    <property type="molecule type" value="Genomic_DNA"/>
</dbReference>
<evidence type="ECO:0000256" key="6">
    <source>
        <dbReference type="ARBA" id="ARBA00022832"/>
    </source>
</evidence>
<feature type="binding site" evidence="11">
    <location>
        <position position="114"/>
    </location>
    <ligand>
        <name>Fe cation</name>
        <dbReference type="ChEBI" id="CHEBI:24875"/>
        <label>1</label>
    </ligand>
</feature>
<keyword evidence="6" id="KW-0276">Fatty acid metabolism</keyword>
<feature type="binding site" evidence="11">
    <location>
        <position position="167"/>
    </location>
    <ligand>
        <name>Fe cation</name>
        <dbReference type="ChEBI" id="CHEBI:24875"/>
        <label>2</label>
    </ligand>
</feature>
<comment type="cofactor">
    <cofactor evidence="1">
        <name>Fe(2+)</name>
        <dbReference type="ChEBI" id="CHEBI:29033"/>
    </cofactor>
</comment>
<comment type="cofactor">
    <cofactor evidence="11">
        <name>Fe cation</name>
        <dbReference type="ChEBI" id="CHEBI:24875"/>
    </cofactor>
    <text evidence="11">Binds 2 iron ions per subunit.</text>
</comment>
<evidence type="ECO:0000256" key="10">
    <source>
        <dbReference type="ARBA" id="ARBA00023160"/>
    </source>
</evidence>
<evidence type="ECO:0000313" key="12">
    <source>
        <dbReference type="EMBL" id="SKB48742.1"/>
    </source>
</evidence>
<evidence type="ECO:0000256" key="9">
    <source>
        <dbReference type="ARBA" id="ARBA00023098"/>
    </source>
</evidence>
<dbReference type="Pfam" id="PF03405">
    <property type="entry name" value="FA_desaturase_2"/>
    <property type="match status" value="1"/>
</dbReference>
<keyword evidence="4" id="KW-0444">Lipid biosynthesis</keyword>
<evidence type="ECO:0000256" key="3">
    <source>
        <dbReference type="ARBA" id="ARBA00011738"/>
    </source>
</evidence>
<protein>
    <submittedName>
        <fullName evidence="12">Acyl-[acyl-carrier-protein] desaturase</fullName>
    </submittedName>
</protein>
<dbReference type="GO" id="GO:0045300">
    <property type="term" value="F:stearoyl-[ACP] desaturase activity"/>
    <property type="evidence" value="ECO:0007669"/>
    <property type="project" value="InterPro"/>
</dbReference>
<feature type="binding site" evidence="11">
    <location>
        <position position="200"/>
    </location>
    <ligand>
        <name>Fe cation</name>
        <dbReference type="ChEBI" id="CHEBI:24875"/>
        <label>2</label>
    </ligand>
</feature>
<evidence type="ECO:0000256" key="11">
    <source>
        <dbReference type="PIRSR" id="PIRSR000346-1"/>
    </source>
</evidence>
<keyword evidence="8 11" id="KW-0408">Iron</keyword>
<dbReference type="Proteomes" id="UP000190897">
    <property type="component" value="Unassembled WGS sequence"/>
</dbReference>
<feature type="binding site" evidence="11">
    <location>
        <position position="200"/>
    </location>
    <ligand>
        <name>Fe cation</name>
        <dbReference type="ChEBI" id="CHEBI:24875"/>
        <label>1</label>
    </ligand>
</feature>
<keyword evidence="7" id="KW-0560">Oxidoreductase</keyword>
<dbReference type="AlphaFoldDB" id="A0A1T5BN87"/>
<name>A0A1T5BN87_9BACT</name>
<keyword evidence="13" id="KW-1185">Reference proteome</keyword>
<dbReference type="CDD" id="cd01050">
    <property type="entry name" value="Acyl_ACP_Desat"/>
    <property type="match status" value="1"/>
</dbReference>
<dbReference type="GO" id="GO:0006633">
    <property type="term" value="P:fatty acid biosynthetic process"/>
    <property type="evidence" value="ECO:0007669"/>
    <property type="project" value="UniProtKB-KW"/>
</dbReference>
<reference evidence="13" key="1">
    <citation type="submission" date="2017-02" db="EMBL/GenBank/DDBJ databases">
        <authorList>
            <person name="Varghese N."/>
            <person name="Submissions S."/>
        </authorList>
    </citation>
    <scope>NUCLEOTIDE SEQUENCE [LARGE SCALE GENOMIC DNA]</scope>
    <source>
        <strain evidence="13">DSM 22270</strain>
    </source>
</reference>
<feature type="binding site" evidence="11">
    <location>
        <position position="114"/>
    </location>
    <ligand>
        <name>Fe cation</name>
        <dbReference type="ChEBI" id="CHEBI:24875"/>
        <label>2</label>
    </ligand>
</feature>
<keyword evidence="10" id="KW-0275">Fatty acid biosynthesis</keyword>
<dbReference type="STRING" id="651661.SAMN05660293_00482"/>
<feature type="binding site" evidence="11">
    <location>
        <position position="117"/>
    </location>
    <ligand>
        <name>Fe cation</name>
        <dbReference type="ChEBI" id="CHEBI:24875"/>
        <label>1</label>
    </ligand>
</feature>
<dbReference type="InterPro" id="IPR005067">
    <property type="entry name" value="Fatty_acid_desaturase-2"/>
</dbReference>
<dbReference type="InterPro" id="IPR009078">
    <property type="entry name" value="Ferritin-like_SF"/>
</dbReference>
<evidence type="ECO:0000256" key="5">
    <source>
        <dbReference type="ARBA" id="ARBA00022723"/>
    </source>
</evidence>
<evidence type="ECO:0000256" key="8">
    <source>
        <dbReference type="ARBA" id="ARBA00023004"/>
    </source>
</evidence>
<feature type="binding site" evidence="11">
    <location>
        <position position="203"/>
    </location>
    <ligand>
        <name>Fe cation</name>
        <dbReference type="ChEBI" id="CHEBI:24875"/>
        <label>2</label>
    </ligand>
</feature>
<evidence type="ECO:0000256" key="7">
    <source>
        <dbReference type="ARBA" id="ARBA00023002"/>
    </source>
</evidence>
<proteinExistence type="inferred from homology"/>
<gene>
    <name evidence="12" type="ORF">SAMN05660293_00482</name>
</gene>
<comment type="similarity">
    <text evidence="2">Belongs to the fatty acid desaturase type 2 family.</text>
</comment>
<organism evidence="12 13">
    <name type="scientific">Dyadobacter psychrophilus</name>
    <dbReference type="NCBI Taxonomy" id="651661"/>
    <lineage>
        <taxon>Bacteria</taxon>
        <taxon>Pseudomonadati</taxon>
        <taxon>Bacteroidota</taxon>
        <taxon>Cytophagia</taxon>
        <taxon>Cytophagales</taxon>
        <taxon>Spirosomataceae</taxon>
        <taxon>Dyadobacter</taxon>
    </lineage>
</organism>
<dbReference type="PIRSF" id="PIRSF000346">
    <property type="entry name" value="Dlt9_acylACP_des"/>
    <property type="match status" value="1"/>
</dbReference>
<sequence>MDTALSAERLEVMQHVGKDLNVLMAEYLKPIEENWQPSDFLPDSSDENFFSEVKLLQESCRELPYDYIAVLIGDTITEEALPTYESWLMDVIGVDQVNEPSGWASWVRSWTAEENRHGDLLNKYLYLSGRVNMRAMEVSTQFLIADGFDIGTDRDPYRNFIYTSFQELATNVSHRRTATLAKKFGNPHLSKICGVIASDEMRHAKAYKDFVRRILEVDPSELLLALEDMMRKKIVMPAHFLRESGVKMGDTFSHFSDAAQRLGVYTTNDYIEILDSLLVEWEIGAVRNINEKAEKARDYLMALPDRLKRIADRTRIPELQYEFSWIK</sequence>
<keyword evidence="9" id="KW-0443">Lipid metabolism</keyword>
<comment type="subunit">
    <text evidence="3">Homodimer.</text>
</comment>
<dbReference type="InterPro" id="IPR012348">
    <property type="entry name" value="RNR-like"/>
</dbReference>
<keyword evidence="5 11" id="KW-0479">Metal-binding</keyword>